<name>A0A7C3WPA1_9BACT</name>
<proteinExistence type="predicted"/>
<reference evidence="1" key="1">
    <citation type="journal article" date="2020" name="mSystems">
        <title>Genome- and Community-Level Interaction Insights into Carbon Utilization and Element Cycling Functions of Hydrothermarchaeota in Hydrothermal Sediment.</title>
        <authorList>
            <person name="Zhou Z."/>
            <person name="Liu Y."/>
            <person name="Xu W."/>
            <person name="Pan J."/>
            <person name="Luo Z.H."/>
            <person name="Li M."/>
        </authorList>
    </citation>
    <scope>NUCLEOTIDE SEQUENCE [LARGE SCALE GENOMIC DNA]</scope>
    <source>
        <strain evidence="1">SpSt-776</strain>
    </source>
</reference>
<evidence type="ECO:0000313" key="1">
    <source>
        <dbReference type="EMBL" id="HGB13716.1"/>
    </source>
</evidence>
<accession>A0A7C3WPA1</accession>
<protein>
    <submittedName>
        <fullName evidence="1">Uncharacterized protein</fullName>
    </submittedName>
</protein>
<dbReference type="AlphaFoldDB" id="A0A7C3WPA1"/>
<dbReference type="EMBL" id="DTHB01000009">
    <property type="protein sequence ID" value="HGB13716.1"/>
    <property type="molecule type" value="Genomic_DNA"/>
</dbReference>
<organism evidence="1">
    <name type="scientific">Desulfobacca acetoxidans</name>
    <dbReference type="NCBI Taxonomy" id="60893"/>
    <lineage>
        <taxon>Bacteria</taxon>
        <taxon>Pseudomonadati</taxon>
        <taxon>Thermodesulfobacteriota</taxon>
        <taxon>Desulfobaccia</taxon>
        <taxon>Desulfobaccales</taxon>
        <taxon>Desulfobaccaceae</taxon>
        <taxon>Desulfobacca</taxon>
    </lineage>
</organism>
<gene>
    <name evidence="1" type="ORF">ENV62_00520</name>
</gene>
<comment type="caution">
    <text evidence="1">The sequence shown here is derived from an EMBL/GenBank/DDBJ whole genome shotgun (WGS) entry which is preliminary data.</text>
</comment>
<sequence>MEAVKLEQEFSEKYFGPEKIWSGHSFTDYPDLRAPLEELPVSEVPEPTKSYTHRFSGILDNVYGELLYTLLEYEGYFKDKAYHIDRCTIRPVIRPANAILVFTIEYTSKEGEKGSQTFEILRTDKRNYLFFTDKYRTS</sequence>